<name>A0A834EAM5_9CHIR</name>
<feature type="region of interest" description="Disordered" evidence="1">
    <location>
        <begin position="93"/>
        <end position="124"/>
    </location>
</feature>
<gene>
    <name evidence="2" type="ORF">HJG60_011042</name>
</gene>
<evidence type="ECO:0000313" key="2">
    <source>
        <dbReference type="EMBL" id="KAF6109851.1"/>
    </source>
</evidence>
<sequence>MAGGGWGGVVFKEAGKALISSSALAKLCFQGLSLTPRSRLHRTLVSGTTEWKPGFRGVGAVRVCFGCWPLGGRDRVLSNPPPCTLHVCPQCHRQQPPAYHQDPCRGDSQEGQPFASASPSHTPE</sequence>
<feature type="compositionally biased region" description="Polar residues" evidence="1">
    <location>
        <begin position="109"/>
        <end position="124"/>
    </location>
</feature>
<evidence type="ECO:0000256" key="1">
    <source>
        <dbReference type="SAM" id="MobiDB-lite"/>
    </source>
</evidence>
<dbReference type="EMBL" id="JABVXQ010000005">
    <property type="protein sequence ID" value="KAF6109851.1"/>
    <property type="molecule type" value="Genomic_DNA"/>
</dbReference>
<organism evidence="2 3">
    <name type="scientific">Phyllostomus discolor</name>
    <name type="common">pale spear-nosed bat</name>
    <dbReference type="NCBI Taxonomy" id="89673"/>
    <lineage>
        <taxon>Eukaryota</taxon>
        <taxon>Metazoa</taxon>
        <taxon>Chordata</taxon>
        <taxon>Craniata</taxon>
        <taxon>Vertebrata</taxon>
        <taxon>Euteleostomi</taxon>
        <taxon>Mammalia</taxon>
        <taxon>Eutheria</taxon>
        <taxon>Laurasiatheria</taxon>
        <taxon>Chiroptera</taxon>
        <taxon>Yangochiroptera</taxon>
        <taxon>Phyllostomidae</taxon>
        <taxon>Phyllostominae</taxon>
        <taxon>Phyllostomus</taxon>
    </lineage>
</organism>
<dbReference type="AlphaFoldDB" id="A0A834EAM5"/>
<accession>A0A834EAM5</accession>
<comment type="caution">
    <text evidence="2">The sequence shown here is derived from an EMBL/GenBank/DDBJ whole genome shotgun (WGS) entry which is preliminary data.</text>
</comment>
<reference evidence="2 3" key="1">
    <citation type="journal article" date="2020" name="Nature">
        <title>Six reference-quality genomes reveal evolution of bat adaptations.</title>
        <authorList>
            <person name="Jebb D."/>
            <person name="Huang Z."/>
            <person name="Pippel M."/>
            <person name="Hughes G.M."/>
            <person name="Lavrichenko K."/>
            <person name="Devanna P."/>
            <person name="Winkler S."/>
            <person name="Jermiin L.S."/>
            <person name="Skirmuntt E.C."/>
            <person name="Katzourakis A."/>
            <person name="Burkitt-Gray L."/>
            <person name="Ray D.A."/>
            <person name="Sullivan K.A.M."/>
            <person name="Roscito J.G."/>
            <person name="Kirilenko B.M."/>
            <person name="Davalos L.M."/>
            <person name="Corthals A.P."/>
            <person name="Power M.L."/>
            <person name="Jones G."/>
            <person name="Ransome R.D."/>
            <person name="Dechmann D.K.N."/>
            <person name="Locatelli A.G."/>
            <person name="Puechmaille S.J."/>
            <person name="Fedrigo O."/>
            <person name="Jarvis E.D."/>
            <person name="Hiller M."/>
            <person name="Vernes S.C."/>
            <person name="Myers E.W."/>
            <person name="Teeling E.C."/>
        </authorList>
    </citation>
    <scope>NUCLEOTIDE SEQUENCE [LARGE SCALE GENOMIC DNA]</scope>
    <source>
        <strain evidence="2">Bat1K_MPI-CBG_1</strain>
    </source>
</reference>
<proteinExistence type="predicted"/>
<dbReference type="Proteomes" id="UP000664940">
    <property type="component" value="Unassembled WGS sequence"/>
</dbReference>
<evidence type="ECO:0000313" key="3">
    <source>
        <dbReference type="Proteomes" id="UP000664940"/>
    </source>
</evidence>
<protein>
    <submittedName>
        <fullName evidence="2">Uncharacterized protein</fullName>
    </submittedName>
</protein>